<dbReference type="Pfam" id="PF13489">
    <property type="entry name" value="Methyltransf_23"/>
    <property type="match status" value="1"/>
</dbReference>
<accession>A0A6A5T583</accession>
<dbReference type="EMBL" id="ML976001">
    <property type="protein sequence ID" value="KAF1946879.1"/>
    <property type="molecule type" value="Genomic_DNA"/>
</dbReference>
<protein>
    <recommendedName>
        <fullName evidence="3">S-adenosyl-L-methionine-dependent methyltransferase</fullName>
    </recommendedName>
</protein>
<dbReference type="PANTHER" id="PTHR43591:SF24">
    <property type="entry name" value="2-METHOXY-6-POLYPRENYL-1,4-BENZOQUINOL METHYLASE, MITOCHONDRIAL"/>
    <property type="match status" value="1"/>
</dbReference>
<sequence>MSEDERRVIIHDRVFQQTSIDENIYLAPVAGDDREEDRLTDQHNIVCALFGGALFSPRIPIKEPSSILECGYGGGDWAVQCAEEFEDCQVTALDIFPTRVTDQPDNLDLVGYNLNDKLRDLEVFRSRPYNLIHSRFVCQGIKSERWASYIRDMRLLLRPGGWVQIMEYYPIIQSDNGRLTDQSAVRRWWLSYKSAMARLNRDPKIGLRLQQLLMANEYRDVMVEVEQLPIGGWHPDATKASIGRDSVAMVGDLLESLGLWPFTSKLGWTAAQFDYLMWEVRAELQTLELKLYINM</sequence>
<gene>
    <name evidence="1" type="ORF">EJ02DRAFT_418224</name>
</gene>
<dbReference type="AlphaFoldDB" id="A0A6A5T583"/>
<evidence type="ECO:0000313" key="1">
    <source>
        <dbReference type="EMBL" id="KAF1946879.1"/>
    </source>
</evidence>
<dbReference type="PANTHER" id="PTHR43591">
    <property type="entry name" value="METHYLTRANSFERASE"/>
    <property type="match status" value="1"/>
</dbReference>
<name>A0A6A5T583_9PLEO</name>
<dbReference type="Gene3D" id="3.40.50.150">
    <property type="entry name" value="Vaccinia Virus protein VP39"/>
    <property type="match status" value="1"/>
</dbReference>
<dbReference type="OrthoDB" id="506498at2759"/>
<evidence type="ECO:0008006" key="3">
    <source>
        <dbReference type="Google" id="ProtNLM"/>
    </source>
</evidence>
<keyword evidence="2" id="KW-1185">Reference proteome</keyword>
<organism evidence="1 2">
    <name type="scientific">Clathrospora elynae</name>
    <dbReference type="NCBI Taxonomy" id="706981"/>
    <lineage>
        <taxon>Eukaryota</taxon>
        <taxon>Fungi</taxon>
        <taxon>Dikarya</taxon>
        <taxon>Ascomycota</taxon>
        <taxon>Pezizomycotina</taxon>
        <taxon>Dothideomycetes</taxon>
        <taxon>Pleosporomycetidae</taxon>
        <taxon>Pleosporales</taxon>
        <taxon>Diademaceae</taxon>
        <taxon>Clathrospora</taxon>
    </lineage>
</organism>
<dbReference type="InterPro" id="IPR029063">
    <property type="entry name" value="SAM-dependent_MTases_sf"/>
</dbReference>
<proteinExistence type="predicted"/>
<dbReference type="CDD" id="cd02440">
    <property type="entry name" value="AdoMet_MTases"/>
    <property type="match status" value="1"/>
</dbReference>
<dbReference type="SUPFAM" id="SSF53335">
    <property type="entry name" value="S-adenosyl-L-methionine-dependent methyltransferases"/>
    <property type="match status" value="1"/>
</dbReference>
<reference evidence="1" key="1">
    <citation type="journal article" date="2020" name="Stud. Mycol.">
        <title>101 Dothideomycetes genomes: a test case for predicting lifestyles and emergence of pathogens.</title>
        <authorList>
            <person name="Haridas S."/>
            <person name="Albert R."/>
            <person name="Binder M."/>
            <person name="Bloem J."/>
            <person name="Labutti K."/>
            <person name="Salamov A."/>
            <person name="Andreopoulos B."/>
            <person name="Baker S."/>
            <person name="Barry K."/>
            <person name="Bills G."/>
            <person name="Bluhm B."/>
            <person name="Cannon C."/>
            <person name="Castanera R."/>
            <person name="Culley D."/>
            <person name="Daum C."/>
            <person name="Ezra D."/>
            <person name="Gonzalez J."/>
            <person name="Henrissat B."/>
            <person name="Kuo A."/>
            <person name="Liang C."/>
            <person name="Lipzen A."/>
            <person name="Lutzoni F."/>
            <person name="Magnuson J."/>
            <person name="Mondo S."/>
            <person name="Nolan M."/>
            <person name="Ohm R."/>
            <person name="Pangilinan J."/>
            <person name="Park H.-J."/>
            <person name="Ramirez L."/>
            <person name="Alfaro M."/>
            <person name="Sun H."/>
            <person name="Tritt A."/>
            <person name="Yoshinaga Y."/>
            <person name="Zwiers L.-H."/>
            <person name="Turgeon B."/>
            <person name="Goodwin S."/>
            <person name="Spatafora J."/>
            <person name="Crous P."/>
            <person name="Grigoriev I."/>
        </authorList>
    </citation>
    <scope>NUCLEOTIDE SEQUENCE</scope>
    <source>
        <strain evidence="1">CBS 161.51</strain>
    </source>
</reference>
<dbReference type="GO" id="GO:0008168">
    <property type="term" value="F:methyltransferase activity"/>
    <property type="evidence" value="ECO:0007669"/>
    <property type="project" value="TreeGrafter"/>
</dbReference>
<evidence type="ECO:0000313" key="2">
    <source>
        <dbReference type="Proteomes" id="UP000800038"/>
    </source>
</evidence>
<dbReference type="Proteomes" id="UP000800038">
    <property type="component" value="Unassembled WGS sequence"/>
</dbReference>